<proteinExistence type="predicted"/>
<protein>
    <submittedName>
        <fullName evidence="1">Uncharacterized protein</fullName>
    </submittedName>
</protein>
<name>A0A1Y2I7G6_TRAC3</name>
<accession>A0A1Y2I7G6</accession>
<evidence type="ECO:0000313" key="2">
    <source>
        <dbReference type="Proteomes" id="UP000193067"/>
    </source>
</evidence>
<evidence type="ECO:0000313" key="1">
    <source>
        <dbReference type="EMBL" id="OSC96573.1"/>
    </source>
</evidence>
<organism evidence="1 2">
    <name type="scientific">Trametes coccinea (strain BRFM310)</name>
    <name type="common">Pycnoporus coccineus</name>
    <dbReference type="NCBI Taxonomy" id="1353009"/>
    <lineage>
        <taxon>Eukaryota</taxon>
        <taxon>Fungi</taxon>
        <taxon>Dikarya</taxon>
        <taxon>Basidiomycota</taxon>
        <taxon>Agaricomycotina</taxon>
        <taxon>Agaricomycetes</taxon>
        <taxon>Polyporales</taxon>
        <taxon>Polyporaceae</taxon>
        <taxon>Trametes</taxon>
    </lineage>
</organism>
<reference evidence="1 2" key="1">
    <citation type="journal article" date="2015" name="Biotechnol. Biofuels">
        <title>Enhanced degradation of softwood versus hardwood by the white-rot fungus Pycnoporus coccineus.</title>
        <authorList>
            <person name="Couturier M."/>
            <person name="Navarro D."/>
            <person name="Chevret D."/>
            <person name="Henrissat B."/>
            <person name="Piumi F."/>
            <person name="Ruiz-Duenas F.J."/>
            <person name="Martinez A.T."/>
            <person name="Grigoriev I.V."/>
            <person name="Riley R."/>
            <person name="Lipzen A."/>
            <person name="Berrin J.G."/>
            <person name="Master E.R."/>
            <person name="Rosso M.N."/>
        </authorList>
    </citation>
    <scope>NUCLEOTIDE SEQUENCE [LARGE SCALE GENOMIC DNA]</scope>
    <source>
        <strain evidence="1 2">BRFM310</strain>
    </source>
</reference>
<dbReference type="Proteomes" id="UP000193067">
    <property type="component" value="Unassembled WGS sequence"/>
</dbReference>
<gene>
    <name evidence="1" type="ORF">PYCCODRAFT_1303902</name>
</gene>
<keyword evidence="2" id="KW-1185">Reference proteome</keyword>
<dbReference type="AlphaFoldDB" id="A0A1Y2I7G6"/>
<sequence length="172" mass="18870">MNPKPWRKGVVYGLSSSAPARIAYAPITGATQLYQADFAATCGQERSKPWDCRVGIVEWVRRPGMWTSSARTRYTCPPLSSPSSKGHGVSSSRSPSENGCRCLYGQEQAGWQPQAGLRRSSGLPDLGGAVAVPIISQHWEEAVDHSSRYPPRCLRNNLLTTQTHDDTLAHYN</sequence>
<dbReference type="EMBL" id="KZ084175">
    <property type="protein sequence ID" value="OSC96573.1"/>
    <property type="molecule type" value="Genomic_DNA"/>
</dbReference>